<dbReference type="PANTHER" id="PTHR46268">
    <property type="entry name" value="STRESS RESPONSE PROTEIN NHAX"/>
    <property type="match status" value="1"/>
</dbReference>
<evidence type="ECO:0000313" key="4">
    <source>
        <dbReference type="Proteomes" id="UP001550628"/>
    </source>
</evidence>
<sequence length="288" mass="29969">MSTHTQDPVVVGVDGSAASFAAVQWAARTAAGHGDPLYLVYAVGAPLDFGPGLGVVAFDNQALRADGESVCAAAAKIAREIAGELEITTIVVDPDPAPTLIERSRTARLVVVGTYGRSAIGRGLLGSVSTSLARHAHCPVAVVPQSYAEHGERPGAPVVVGVDGSPRSAEAVDIAFSEASRRSTGLVAVTTWSEFFRYRSRPEMQEQARALQAESLAGHTEQYPDVPVTRVVVEDRPARRLLHEAEDAQLVVVGSHGGGGFAGMSLGSTSQAVLHGVSVPLIIARPRA</sequence>
<organism evidence="3 4">
    <name type="scientific">Nocardia rhamnosiphila</name>
    <dbReference type="NCBI Taxonomy" id="426716"/>
    <lineage>
        <taxon>Bacteria</taxon>
        <taxon>Bacillati</taxon>
        <taxon>Actinomycetota</taxon>
        <taxon>Actinomycetes</taxon>
        <taxon>Mycobacteriales</taxon>
        <taxon>Nocardiaceae</taxon>
        <taxon>Nocardia</taxon>
    </lineage>
</organism>
<dbReference type="InterPro" id="IPR006016">
    <property type="entry name" value="UspA"/>
</dbReference>
<dbReference type="SUPFAM" id="SSF52402">
    <property type="entry name" value="Adenine nucleotide alpha hydrolases-like"/>
    <property type="match status" value="2"/>
</dbReference>
<proteinExistence type="inferred from homology"/>
<dbReference type="EMBL" id="JBEYBF010000004">
    <property type="protein sequence ID" value="MEU1952076.1"/>
    <property type="molecule type" value="Genomic_DNA"/>
</dbReference>
<keyword evidence="4" id="KW-1185">Reference proteome</keyword>
<dbReference type="RefSeq" id="WP_030520439.1">
    <property type="nucleotide sequence ID" value="NZ_JBEYBD010000001.1"/>
</dbReference>
<comment type="similarity">
    <text evidence="1">Belongs to the universal stress protein A family.</text>
</comment>
<protein>
    <submittedName>
        <fullName evidence="3">Universal stress protein</fullName>
    </submittedName>
</protein>
<feature type="domain" description="UspA" evidence="2">
    <location>
        <begin position="8"/>
        <end position="144"/>
    </location>
</feature>
<dbReference type="Gene3D" id="3.40.50.620">
    <property type="entry name" value="HUPs"/>
    <property type="match status" value="2"/>
</dbReference>
<accession>A0ABV2WMG7</accession>
<evidence type="ECO:0000313" key="3">
    <source>
        <dbReference type="EMBL" id="MEU1952076.1"/>
    </source>
</evidence>
<dbReference type="Proteomes" id="UP001550628">
    <property type="component" value="Unassembled WGS sequence"/>
</dbReference>
<evidence type="ECO:0000259" key="2">
    <source>
        <dbReference type="Pfam" id="PF00582"/>
    </source>
</evidence>
<comment type="caution">
    <text evidence="3">The sequence shown here is derived from an EMBL/GenBank/DDBJ whole genome shotgun (WGS) entry which is preliminary data.</text>
</comment>
<dbReference type="Pfam" id="PF00582">
    <property type="entry name" value="Usp"/>
    <property type="match status" value="2"/>
</dbReference>
<reference evidence="3 4" key="1">
    <citation type="submission" date="2024-06" db="EMBL/GenBank/DDBJ databases">
        <title>The Natural Products Discovery Center: Release of the First 8490 Sequenced Strains for Exploring Actinobacteria Biosynthetic Diversity.</title>
        <authorList>
            <person name="Kalkreuter E."/>
            <person name="Kautsar S.A."/>
            <person name="Yang D."/>
            <person name="Bader C.D."/>
            <person name="Teijaro C.N."/>
            <person name="Fluegel L."/>
            <person name="Davis C.M."/>
            <person name="Simpson J.R."/>
            <person name="Lauterbach L."/>
            <person name="Steele A.D."/>
            <person name="Gui C."/>
            <person name="Meng S."/>
            <person name="Li G."/>
            <person name="Viehrig K."/>
            <person name="Ye F."/>
            <person name="Su P."/>
            <person name="Kiefer A.F."/>
            <person name="Nichols A."/>
            <person name="Cepeda A.J."/>
            <person name="Yan W."/>
            <person name="Fan B."/>
            <person name="Jiang Y."/>
            <person name="Adhikari A."/>
            <person name="Zheng C.-J."/>
            <person name="Schuster L."/>
            <person name="Cowan T.M."/>
            <person name="Smanski M.J."/>
            <person name="Chevrette M.G."/>
            <person name="De Carvalho L.P.S."/>
            <person name="Shen B."/>
        </authorList>
    </citation>
    <scope>NUCLEOTIDE SEQUENCE [LARGE SCALE GENOMIC DNA]</scope>
    <source>
        <strain evidence="3 4">NPDC019708</strain>
    </source>
</reference>
<feature type="domain" description="UspA" evidence="2">
    <location>
        <begin position="158"/>
        <end position="285"/>
    </location>
</feature>
<dbReference type="InterPro" id="IPR006015">
    <property type="entry name" value="Universal_stress_UspA"/>
</dbReference>
<dbReference type="GeneID" id="96241783"/>
<dbReference type="PANTHER" id="PTHR46268:SF6">
    <property type="entry name" value="UNIVERSAL STRESS PROTEIN UP12"/>
    <property type="match status" value="1"/>
</dbReference>
<name>A0ABV2WMG7_9NOCA</name>
<evidence type="ECO:0000256" key="1">
    <source>
        <dbReference type="ARBA" id="ARBA00008791"/>
    </source>
</evidence>
<dbReference type="PRINTS" id="PR01438">
    <property type="entry name" value="UNVRSLSTRESS"/>
</dbReference>
<gene>
    <name evidence="3" type="ORF">ABZ510_09450</name>
</gene>
<dbReference type="InterPro" id="IPR014729">
    <property type="entry name" value="Rossmann-like_a/b/a_fold"/>
</dbReference>